<protein>
    <recommendedName>
        <fullName evidence="4">Rad60/SUMO-like domain-containing protein</fullName>
    </recommendedName>
</protein>
<dbReference type="EMBL" id="JACEFF010000405">
    <property type="protein sequence ID" value="KAH9638312.1"/>
    <property type="molecule type" value="Genomic_DNA"/>
</dbReference>
<feature type="domain" description="Rad60/SUMO-like" evidence="4">
    <location>
        <begin position="263"/>
        <end position="321"/>
    </location>
</feature>
<feature type="compositionally biased region" description="Basic residues" evidence="3">
    <location>
        <begin position="86"/>
        <end position="100"/>
    </location>
</feature>
<dbReference type="GO" id="GO:0045944">
    <property type="term" value="P:positive regulation of transcription by RNA polymerase II"/>
    <property type="evidence" value="ECO:0007669"/>
    <property type="project" value="TreeGrafter"/>
</dbReference>
<name>A0A922SH99_SPOEX</name>
<evidence type="ECO:0000256" key="1">
    <source>
        <dbReference type="ARBA" id="ARBA00004123"/>
    </source>
</evidence>
<evidence type="ECO:0000313" key="5">
    <source>
        <dbReference type="EMBL" id="KAH9638312.1"/>
    </source>
</evidence>
<evidence type="ECO:0000259" key="4">
    <source>
        <dbReference type="Pfam" id="PF11976"/>
    </source>
</evidence>
<dbReference type="PANTHER" id="PTHR47187:SF1">
    <property type="entry name" value="NFATC2-INTERACTING PROTEIN"/>
    <property type="match status" value="1"/>
</dbReference>
<dbReference type="PANTHER" id="PTHR47187">
    <property type="entry name" value="NFATC2-INTERACTING PROTEIN"/>
    <property type="match status" value="1"/>
</dbReference>
<dbReference type="InterPro" id="IPR029071">
    <property type="entry name" value="Ubiquitin-like_domsf"/>
</dbReference>
<reference evidence="5" key="1">
    <citation type="journal article" date="2021" name="G3 (Bethesda)">
        <title>Genome and transcriptome analysis of the beet armyworm Spodoptera exigua reveals targets for pest control. .</title>
        <authorList>
            <person name="Simon S."/>
            <person name="Breeschoten T."/>
            <person name="Jansen H.J."/>
            <person name="Dirks R.P."/>
            <person name="Schranz M.E."/>
            <person name="Ros V.I.D."/>
        </authorList>
    </citation>
    <scope>NUCLEOTIDE SEQUENCE</scope>
    <source>
        <strain evidence="5">TB_SE_WUR_2020</strain>
    </source>
</reference>
<organism evidence="5 6">
    <name type="scientific">Spodoptera exigua</name>
    <name type="common">Beet armyworm</name>
    <name type="synonym">Noctua fulgens</name>
    <dbReference type="NCBI Taxonomy" id="7107"/>
    <lineage>
        <taxon>Eukaryota</taxon>
        <taxon>Metazoa</taxon>
        <taxon>Ecdysozoa</taxon>
        <taxon>Arthropoda</taxon>
        <taxon>Hexapoda</taxon>
        <taxon>Insecta</taxon>
        <taxon>Pterygota</taxon>
        <taxon>Neoptera</taxon>
        <taxon>Endopterygota</taxon>
        <taxon>Lepidoptera</taxon>
        <taxon>Glossata</taxon>
        <taxon>Ditrysia</taxon>
        <taxon>Noctuoidea</taxon>
        <taxon>Noctuidae</taxon>
        <taxon>Amphipyrinae</taxon>
        <taxon>Spodoptera</taxon>
    </lineage>
</organism>
<proteinExistence type="predicted"/>
<keyword evidence="2" id="KW-0539">Nucleus</keyword>
<feature type="compositionally biased region" description="Polar residues" evidence="3">
    <location>
        <begin position="122"/>
        <end position="141"/>
    </location>
</feature>
<feature type="compositionally biased region" description="Basic and acidic residues" evidence="3">
    <location>
        <begin position="36"/>
        <end position="53"/>
    </location>
</feature>
<dbReference type="InterPro" id="IPR052324">
    <property type="entry name" value="NFATC2-Int_DNA_Repair"/>
</dbReference>
<dbReference type="Gene3D" id="3.10.20.90">
    <property type="entry name" value="Phosphatidylinositol 3-kinase Catalytic Subunit, Chain A, domain 1"/>
    <property type="match status" value="2"/>
</dbReference>
<feature type="region of interest" description="Disordered" evidence="3">
    <location>
        <begin position="70"/>
        <end position="190"/>
    </location>
</feature>
<gene>
    <name evidence="5" type="ORF">HF086_004215</name>
</gene>
<dbReference type="CDD" id="cd01763">
    <property type="entry name" value="Ubl_SUMO_like"/>
    <property type="match status" value="1"/>
</dbReference>
<evidence type="ECO:0000256" key="2">
    <source>
        <dbReference type="ARBA" id="ARBA00023242"/>
    </source>
</evidence>
<evidence type="ECO:0000256" key="3">
    <source>
        <dbReference type="SAM" id="MobiDB-lite"/>
    </source>
</evidence>
<comment type="subcellular location">
    <subcellularLocation>
        <location evidence="1">Nucleus</location>
    </subcellularLocation>
</comment>
<feature type="region of interest" description="Disordered" evidence="3">
    <location>
        <begin position="36"/>
        <end position="55"/>
    </location>
</feature>
<dbReference type="Proteomes" id="UP000814243">
    <property type="component" value="Unassembled WGS sequence"/>
</dbReference>
<dbReference type="Pfam" id="PF11976">
    <property type="entry name" value="Rad60-SLD"/>
    <property type="match status" value="1"/>
</dbReference>
<accession>A0A922SH99</accession>
<dbReference type="GO" id="GO:0005634">
    <property type="term" value="C:nucleus"/>
    <property type="evidence" value="ECO:0007669"/>
    <property type="project" value="UniProtKB-SubCell"/>
</dbReference>
<comment type="caution">
    <text evidence="5">The sequence shown here is derived from an EMBL/GenBank/DDBJ whole genome shotgun (WGS) entry which is preliminary data.</text>
</comment>
<feature type="compositionally biased region" description="Basic residues" evidence="3">
    <location>
        <begin position="168"/>
        <end position="190"/>
    </location>
</feature>
<dbReference type="SUPFAM" id="SSF54236">
    <property type="entry name" value="Ubiquitin-like"/>
    <property type="match status" value="2"/>
</dbReference>
<evidence type="ECO:0000313" key="6">
    <source>
        <dbReference type="Proteomes" id="UP000814243"/>
    </source>
</evidence>
<dbReference type="AlphaFoldDB" id="A0A922SH99"/>
<dbReference type="InterPro" id="IPR022617">
    <property type="entry name" value="Rad60/SUMO-like_dom"/>
</dbReference>
<sequence length="427" mass="47967">MSSSDSDDDCYGNVAQQLEKLKKTFAKDNLESYKLDDSLELGESSKELPKNEENTSVVTIVEDCNVTVNSTDNDEFSLDAIIARNSKPKPKRGRGAKRKHSDVSAGSSTQEPAPGRRKTRNSQRGNSSSVDTDQNTPSVGENSLIEESVLETPPPPPVSDTSTASTRGRGRAARRGAARGRARGRGRGRGRIRTRRELWAIFDNIFDRIDNRNVPNYPTYSVGNTDEYPDQSDSQELFSTRPANNDVQVIDDDDALDNDNEEMSVKVYWQNLEVFKFKIRKYQKLTQIYNYFMEKEGVGSEKLLFIYNDRIINMNDTPDSINYSIAKFIDGGIVSQNVTHLATNNTSENVVNGIKVKFQCQNVKKPFETMLGMDDKFASAMVRCAEHLEVQLERLKFYFDGDLISNKSTPRELELEGGECIDVKISS</sequence>